<keyword evidence="5" id="KW-1185">Reference proteome</keyword>
<dbReference type="Gene3D" id="3.40.50.2300">
    <property type="match status" value="1"/>
</dbReference>
<feature type="domain" description="Response regulatory" evidence="2">
    <location>
        <begin position="3"/>
        <end position="114"/>
    </location>
</feature>
<protein>
    <submittedName>
        <fullName evidence="4">Two component transcriptional regulator, LytTR family</fullName>
    </submittedName>
</protein>
<dbReference type="GO" id="GO:0003677">
    <property type="term" value="F:DNA binding"/>
    <property type="evidence" value="ECO:0007669"/>
    <property type="project" value="InterPro"/>
</dbReference>
<dbReference type="InterPro" id="IPR046947">
    <property type="entry name" value="LytR-like"/>
</dbReference>
<dbReference type="SMART" id="SM00850">
    <property type="entry name" value="LytTR"/>
    <property type="match status" value="1"/>
</dbReference>
<proteinExistence type="predicted"/>
<name>A0A1I5VTH4_9BACT</name>
<dbReference type="Pfam" id="PF04397">
    <property type="entry name" value="LytTR"/>
    <property type="match status" value="1"/>
</dbReference>
<gene>
    <name evidence="4" type="ORF">SAMN05444277_105154</name>
</gene>
<dbReference type="InterPro" id="IPR011006">
    <property type="entry name" value="CheY-like_superfamily"/>
</dbReference>
<evidence type="ECO:0000313" key="4">
    <source>
        <dbReference type="EMBL" id="SFQ10266.1"/>
    </source>
</evidence>
<feature type="domain" description="HTH LytTR-type" evidence="3">
    <location>
        <begin position="130"/>
        <end position="229"/>
    </location>
</feature>
<dbReference type="OrthoDB" id="1646880at2"/>
<dbReference type="STRING" id="1465490.SAMN05444277_105154"/>
<dbReference type="SUPFAM" id="SSF52172">
    <property type="entry name" value="CheY-like"/>
    <property type="match status" value="1"/>
</dbReference>
<evidence type="ECO:0000259" key="2">
    <source>
        <dbReference type="PROSITE" id="PS50110"/>
    </source>
</evidence>
<dbReference type="Proteomes" id="UP000199031">
    <property type="component" value="Unassembled WGS sequence"/>
</dbReference>
<dbReference type="SMART" id="SM00448">
    <property type="entry name" value="REC"/>
    <property type="match status" value="1"/>
</dbReference>
<dbReference type="Gene3D" id="2.40.50.1020">
    <property type="entry name" value="LytTr DNA-binding domain"/>
    <property type="match status" value="1"/>
</dbReference>
<dbReference type="GO" id="GO:0000156">
    <property type="term" value="F:phosphorelay response regulator activity"/>
    <property type="evidence" value="ECO:0007669"/>
    <property type="project" value="InterPro"/>
</dbReference>
<dbReference type="AlphaFoldDB" id="A0A1I5VTH4"/>
<organism evidence="4 5">
    <name type="scientific">Parafilimonas terrae</name>
    <dbReference type="NCBI Taxonomy" id="1465490"/>
    <lineage>
        <taxon>Bacteria</taxon>
        <taxon>Pseudomonadati</taxon>
        <taxon>Bacteroidota</taxon>
        <taxon>Chitinophagia</taxon>
        <taxon>Chitinophagales</taxon>
        <taxon>Chitinophagaceae</taxon>
        <taxon>Parafilimonas</taxon>
    </lineage>
</organism>
<sequence>MISAIAIDDELPALKVLENFCGQTNFISLLKTFNKPHEALRYLQQFPVPLLFLDINMPALSGIDLYKATGKNAMAIFTTAYSEYAVEGFNLNAVDYLLKPFTFERFMQAVNKAQDYYNYVHAQKPDEQYIFIRADYSLIKIKLSDIIFIESLDDYLKIHLQNQRPVVARLTMKVMLEKLPATEFIRVHRSYIVSLNYIQTVRNKTITVNGVNIPVSSSYENEFFNRFNR</sequence>
<evidence type="ECO:0000313" key="5">
    <source>
        <dbReference type="Proteomes" id="UP000199031"/>
    </source>
</evidence>
<keyword evidence="1" id="KW-0597">Phosphoprotein</keyword>
<reference evidence="4 5" key="1">
    <citation type="submission" date="2016-10" db="EMBL/GenBank/DDBJ databases">
        <authorList>
            <person name="de Groot N.N."/>
        </authorList>
    </citation>
    <scope>NUCLEOTIDE SEQUENCE [LARGE SCALE GENOMIC DNA]</scope>
    <source>
        <strain evidence="4 5">DSM 28286</strain>
    </source>
</reference>
<accession>A0A1I5VTH4</accession>
<dbReference type="Pfam" id="PF00072">
    <property type="entry name" value="Response_reg"/>
    <property type="match status" value="1"/>
</dbReference>
<evidence type="ECO:0000256" key="1">
    <source>
        <dbReference type="PROSITE-ProRule" id="PRU00169"/>
    </source>
</evidence>
<dbReference type="InterPro" id="IPR007492">
    <property type="entry name" value="LytTR_DNA-bd_dom"/>
</dbReference>
<dbReference type="PROSITE" id="PS50110">
    <property type="entry name" value="RESPONSE_REGULATORY"/>
    <property type="match status" value="1"/>
</dbReference>
<dbReference type="InterPro" id="IPR001789">
    <property type="entry name" value="Sig_transdc_resp-reg_receiver"/>
</dbReference>
<dbReference type="RefSeq" id="WP_090657950.1">
    <property type="nucleotide sequence ID" value="NZ_FOXQ01000005.1"/>
</dbReference>
<dbReference type="PANTHER" id="PTHR37299:SF1">
    <property type="entry name" value="STAGE 0 SPORULATION PROTEIN A HOMOLOG"/>
    <property type="match status" value="1"/>
</dbReference>
<evidence type="ECO:0000259" key="3">
    <source>
        <dbReference type="PROSITE" id="PS50930"/>
    </source>
</evidence>
<dbReference type="PROSITE" id="PS50930">
    <property type="entry name" value="HTH_LYTTR"/>
    <property type="match status" value="1"/>
</dbReference>
<dbReference type="PANTHER" id="PTHR37299">
    <property type="entry name" value="TRANSCRIPTIONAL REGULATOR-RELATED"/>
    <property type="match status" value="1"/>
</dbReference>
<dbReference type="EMBL" id="FOXQ01000005">
    <property type="protein sequence ID" value="SFQ10266.1"/>
    <property type="molecule type" value="Genomic_DNA"/>
</dbReference>
<feature type="modified residue" description="4-aspartylphosphate" evidence="1">
    <location>
        <position position="54"/>
    </location>
</feature>